<sequence length="145" mass="16068">MFSTLALNKFASSVPRFAAPVSLRVGGGVRFSSTRHDNDPEVLEREKQRNLSKSQHKTSTPHEHAPGWNEHLASDSEASVKADRSHHAPSEKLQSDTVNYVHSRHQDDGTHSQDSKERMDGPLSSAEPGEGKKDESVKRTTSETR</sequence>
<evidence type="ECO:0000313" key="3">
    <source>
        <dbReference type="Proteomes" id="UP001221757"/>
    </source>
</evidence>
<accession>A0AAD7M9I8</accession>
<gene>
    <name evidence="2" type="ORF">B0H17DRAFT_1001264</name>
</gene>
<evidence type="ECO:0000256" key="1">
    <source>
        <dbReference type="SAM" id="MobiDB-lite"/>
    </source>
</evidence>
<keyword evidence="3" id="KW-1185">Reference proteome</keyword>
<evidence type="ECO:0000313" key="2">
    <source>
        <dbReference type="EMBL" id="KAJ7706846.1"/>
    </source>
</evidence>
<comment type="caution">
    <text evidence="2">The sequence shown here is derived from an EMBL/GenBank/DDBJ whole genome shotgun (WGS) entry which is preliminary data.</text>
</comment>
<dbReference type="EMBL" id="JARKIE010000006">
    <property type="protein sequence ID" value="KAJ7706846.1"/>
    <property type="molecule type" value="Genomic_DNA"/>
</dbReference>
<reference evidence="2" key="1">
    <citation type="submission" date="2023-03" db="EMBL/GenBank/DDBJ databases">
        <title>Massive genome expansion in bonnet fungi (Mycena s.s.) driven by repeated elements and novel gene families across ecological guilds.</title>
        <authorList>
            <consortium name="Lawrence Berkeley National Laboratory"/>
            <person name="Harder C.B."/>
            <person name="Miyauchi S."/>
            <person name="Viragh M."/>
            <person name="Kuo A."/>
            <person name="Thoen E."/>
            <person name="Andreopoulos B."/>
            <person name="Lu D."/>
            <person name="Skrede I."/>
            <person name="Drula E."/>
            <person name="Henrissat B."/>
            <person name="Morin E."/>
            <person name="Kohler A."/>
            <person name="Barry K."/>
            <person name="LaButti K."/>
            <person name="Morin E."/>
            <person name="Salamov A."/>
            <person name="Lipzen A."/>
            <person name="Mereny Z."/>
            <person name="Hegedus B."/>
            <person name="Baldrian P."/>
            <person name="Stursova M."/>
            <person name="Weitz H."/>
            <person name="Taylor A."/>
            <person name="Grigoriev I.V."/>
            <person name="Nagy L.G."/>
            <person name="Martin F."/>
            <person name="Kauserud H."/>
        </authorList>
    </citation>
    <scope>NUCLEOTIDE SEQUENCE</scope>
    <source>
        <strain evidence="2">CBHHK067</strain>
    </source>
</reference>
<name>A0AAD7M9I8_MYCRO</name>
<dbReference type="AlphaFoldDB" id="A0AAD7M9I8"/>
<feature type="region of interest" description="Disordered" evidence="1">
    <location>
        <begin position="28"/>
        <end position="145"/>
    </location>
</feature>
<protein>
    <submittedName>
        <fullName evidence="2">Uncharacterized protein</fullName>
    </submittedName>
</protein>
<proteinExistence type="predicted"/>
<dbReference type="Proteomes" id="UP001221757">
    <property type="component" value="Unassembled WGS sequence"/>
</dbReference>
<feature type="compositionally biased region" description="Basic and acidic residues" evidence="1">
    <location>
        <begin position="104"/>
        <end position="120"/>
    </location>
</feature>
<feature type="compositionally biased region" description="Basic and acidic residues" evidence="1">
    <location>
        <begin position="34"/>
        <end position="49"/>
    </location>
</feature>
<organism evidence="2 3">
    <name type="scientific">Mycena rosella</name>
    <name type="common">Pink bonnet</name>
    <name type="synonym">Agaricus rosellus</name>
    <dbReference type="NCBI Taxonomy" id="1033263"/>
    <lineage>
        <taxon>Eukaryota</taxon>
        <taxon>Fungi</taxon>
        <taxon>Dikarya</taxon>
        <taxon>Basidiomycota</taxon>
        <taxon>Agaricomycotina</taxon>
        <taxon>Agaricomycetes</taxon>
        <taxon>Agaricomycetidae</taxon>
        <taxon>Agaricales</taxon>
        <taxon>Marasmiineae</taxon>
        <taxon>Mycenaceae</taxon>
        <taxon>Mycena</taxon>
    </lineage>
</organism>
<feature type="compositionally biased region" description="Basic and acidic residues" evidence="1">
    <location>
        <begin position="72"/>
        <end position="94"/>
    </location>
</feature>
<feature type="compositionally biased region" description="Basic and acidic residues" evidence="1">
    <location>
        <begin position="129"/>
        <end position="145"/>
    </location>
</feature>